<dbReference type="RefSeq" id="WP_110076045.1">
    <property type="nucleotide sequence ID" value="NZ_QGTT01000008.1"/>
</dbReference>
<dbReference type="Proteomes" id="UP000246964">
    <property type="component" value="Unassembled WGS sequence"/>
</dbReference>
<dbReference type="InterPro" id="IPR051396">
    <property type="entry name" value="Bact_Antivir_Def_Nuclease"/>
</dbReference>
<comment type="caution">
    <text evidence="1">The sequence shown here is derived from an EMBL/GenBank/DDBJ whole genome shotgun (WGS) entry which is preliminary data.</text>
</comment>
<sequence>MTSLRIRNVGPIKAGVENGAAIKFDGVTLFTGTQGSGKSTVAKLYSSLAWLEKSLQRGDLEIHETLDYEYFMNEVVSFHGLQSYFSEQSYVEYEGQAFRFLLLNKTFTSERLTDAPYDSPKIMYVPAERNFLAAIDRPELISKLPKALKAFLSEYVEAKEHYANEALPLSLGNAVFAYESESKQSFITGASFRVNLLHASSGYQSYVPLVIVTKYLSQFVLKSDKAKQRDLSVALEKRLNKELIKLFEATIEKGEELGSIHSAFDALVRRYTYNSFVNIVEEPEQNLFPTSQKQALFEVLRAVKDKAGNRLVITTHSPFIISYLNIAIQAFDVYERFNNKQLKNIDAIRDICSEASSIDPSTTNVYAFCENGSIEVVERYNGLVADDNQLNNELEETNQLFSELLWME</sequence>
<dbReference type="Gene3D" id="3.40.50.300">
    <property type="entry name" value="P-loop containing nucleotide triphosphate hydrolases"/>
    <property type="match status" value="1"/>
</dbReference>
<dbReference type="InterPro" id="IPR027417">
    <property type="entry name" value="P-loop_NTPase"/>
</dbReference>
<accession>A0A317Q8C7</accession>
<name>A0A317Q8C7_9GAMM</name>
<dbReference type="EMBL" id="QGTT01000008">
    <property type="protein sequence ID" value="PWW12184.1"/>
    <property type="molecule type" value="Genomic_DNA"/>
</dbReference>
<dbReference type="PANTHER" id="PTHR43581:SF2">
    <property type="entry name" value="EXCINUCLEASE ATPASE SUBUNIT"/>
    <property type="match status" value="1"/>
</dbReference>
<dbReference type="PANTHER" id="PTHR43581">
    <property type="entry name" value="ATP/GTP PHOSPHATASE"/>
    <property type="match status" value="1"/>
</dbReference>
<dbReference type="AlphaFoldDB" id="A0A317Q8C7"/>
<reference evidence="1 2" key="1">
    <citation type="submission" date="2018-05" db="EMBL/GenBank/DDBJ databases">
        <title>Freshwater and sediment microbial communities from various areas in North America, analyzing microbe dynamics in response to fracking.</title>
        <authorList>
            <person name="Lamendella R."/>
        </authorList>
    </citation>
    <scope>NUCLEOTIDE SEQUENCE [LARGE SCALE GENOMIC DNA]</scope>
    <source>
        <strain evidence="1 2">125B1</strain>
    </source>
</reference>
<protein>
    <recommendedName>
        <fullName evidence="3">AAA domain-containing protein</fullName>
    </recommendedName>
</protein>
<dbReference type="OrthoDB" id="1098190at2"/>
<dbReference type="SUPFAM" id="SSF52540">
    <property type="entry name" value="P-loop containing nucleoside triphosphate hydrolases"/>
    <property type="match status" value="1"/>
</dbReference>
<gene>
    <name evidence="1" type="ORF">DET45_10816</name>
</gene>
<evidence type="ECO:0000313" key="2">
    <source>
        <dbReference type="Proteomes" id="UP000246964"/>
    </source>
</evidence>
<evidence type="ECO:0000313" key="1">
    <source>
        <dbReference type="EMBL" id="PWW12184.1"/>
    </source>
</evidence>
<keyword evidence="2" id="KW-1185">Reference proteome</keyword>
<organism evidence="1 2">
    <name type="scientific">Pseudidiomarina maritima</name>
    <dbReference type="NCBI Taxonomy" id="519453"/>
    <lineage>
        <taxon>Bacteria</taxon>
        <taxon>Pseudomonadati</taxon>
        <taxon>Pseudomonadota</taxon>
        <taxon>Gammaproteobacteria</taxon>
        <taxon>Alteromonadales</taxon>
        <taxon>Idiomarinaceae</taxon>
        <taxon>Pseudidiomarina</taxon>
    </lineage>
</organism>
<proteinExistence type="predicted"/>
<evidence type="ECO:0008006" key="3">
    <source>
        <dbReference type="Google" id="ProtNLM"/>
    </source>
</evidence>